<accession>A0A0D2D3L2</accession>
<dbReference type="InterPro" id="IPR051726">
    <property type="entry name" value="Chitin_Synth_Reg"/>
</dbReference>
<dbReference type="Gene3D" id="1.25.40.10">
    <property type="entry name" value="Tetratricopeptide repeat domain"/>
    <property type="match status" value="1"/>
</dbReference>
<dbReference type="EMBL" id="KN847348">
    <property type="protein sequence ID" value="KIW36885.1"/>
    <property type="molecule type" value="Genomic_DNA"/>
</dbReference>
<feature type="compositionally biased region" description="Basic and acidic residues" evidence="2">
    <location>
        <begin position="413"/>
        <end position="436"/>
    </location>
</feature>
<dbReference type="GeneID" id="27363073"/>
<feature type="region of interest" description="Disordered" evidence="2">
    <location>
        <begin position="38"/>
        <end position="64"/>
    </location>
</feature>
<dbReference type="STRING" id="215243.A0A0D2D3L2"/>
<protein>
    <recommendedName>
        <fullName evidence="5">HCP-like protein</fullName>
    </recommendedName>
</protein>
<dbReference type="InterPro" id="IPR006597">
    <property type="entry name" value="Sel1-like"/>
</dbReference>
<proteinExistence type="predicted"/>
<evidence type="ECO:0008006" key="5">
    <source>
        <dbReference type="Google" id="ProtNLM"/>
    </source>
</evidence>
<dbReference type="Proteomes" id="UP000053342">
    <property type="component" value="Unassembled WGS sequence"/>
</dbReference>
<evidence type="ECO:0000313" key="3">
    <source>
        <dbReference type="EMBL" id="KIW36885.1"/>
    </source>
</evidence>
<keyword evidence="4" id="KW-1185">Reference proteome</keyword>
<keyword evidence="1" id="KW-0677">Repeat</keyword>
<dbReference type="SMART" id="SM00671">
    <property type="entry name" value="SEL1"/>
    <property type="match status" value="3"/>
</dbReference>
<dbReference type="PANTHER" id="PTHR46430:SF2">
    <property type="entry name" value="CHITIN SYNTHASE REGULATORY FACTOR 4"/>
    <property type="match status" value="1"/>
</dbReference>
<reference evidence="3 4" key="1">
    <citation type="submission" date="2015-01" db="EMBL/GenBank/DDBJ databases">
        <title>The Genome Sequence of Exophiala oligosperma CBS72588.</title>
        <authorList>
            <consortium name="The Broad Institute Genomics Platform"/>
            <person name="Cuomo C."/>
            <person name="de Hoog S."/>
            <person name="Gorbushina A."/>
            <person name="Stielow B."/>
            <person name="Teixiera M."/>
            <person name="Abouelleil A."/>
            <person name="Chapman S.B."/>
            <person name="Priest M."/>
            <person name="Young S.K."/>
            <person name="Wortman J."/>
            <person name="Nusbaum C."/>
            <person name="Birren B."/>
        </authorList>
    </citation>
    <scope>NUCLEOTIDE SEQUENCE [LARGE SCALE GENOMIC DNA]</scope>
    <source>
        <strain evidence="3 4">CBS 72588</strain>
    </source>
</reference>
<dbReference type="SUPFAM" id="SSF81901">
    <property type="entry name" value="HCP-like"/>
    <property type="match status" value="1"/>
</dbReference>
<evidence type="ECO:0000313" key="4">
    <source>
        <dbReference type="Proteomes" id="UP000053342"/>
    </source>
</evidence>
<name>A0A0D2D3L2_9EURO</name>
<dbReference type="AlphaFoldDB" id="A0A0D2D3L2"/>
<evidence type="ECO:0000256" key="1">
    <source>
        <dbReference type="ARBA" id="ARBA00022737"/>
    </source>
</evidence>
<dbReference type="RefSeq" id="XP_016257101.1">
    <property type="nucleotide sequence ID" value="XM_016412602.1"/>
</dbReference>
<dbReference type="VEuPathDB" id="FungiDB:PV06_10999"/>
<feature type="region of interest" description="Disordered" evidence="2">
    <location>
        <begin position="383"/>
        <end position="436"/>
    </location>
</feature>
<feature type="region of interest" description="Disordered" evidence="2">
    <location>
        <begin position="520"/>
        <end position="544"/>
    </location>
</feature>
<dbReference type="PANTHER" id="PTHR46430">
    <property type="entry name" value="PROTEIN SKT5-RELATED"/>
    <property type="match status" value="1"/>
</dbReference>
<evidence type="ECO:0000256" key="2">
    <source>
        <dbReference type="SAM" id="MobiDB-lite"/>
    </source>
</evidence>
<dbReference type="OrthoDB" id="272077at2759"/>
<gene>
    <name evidence="3" type="ORF">PV06_10999</name>
</gene>
<feature type="compositionally biased region" description="Polar residues" evidence="2">
    <location>
        <begin position="389"/>
        <end position="401"/>
    </location>
</feature>
<dbReference type="HOGENOM" id="CLU_500605_0_0_1"/>
<sequence length="544" mass="60011">MNAALQNGSEASLRKAIVLATGFPAENFVKFESQDDDTAGSKLRAIPESTPAGASDSPENQETISLSAPSKDSLLYDVIVQHLSWDQTEYLSYNHFATGRDRSLYITTPDFPSGFPIRECSYPEDNIRRGALSVITYLAEQSHPEALYLQAKYWDAKQVGGELAEKKSLERFKTIADMGHAGACYRAALALEATGEGQTSAAYYEKGVAAESAGALYATGMKTMRGTNGKAPDIRSGMELFFKAAEHADADTPEVLYELGLIYANESLLLEGTKNPTPRDKKGAVDYLQKAASYALRRPSFDLRVHTSLANLALIPERSCRTQRMRTLRVQLLTTFRLHYLLWATIMREAYTLLLIPKEALSWYDKAAARGNADAKERIAKLLRGEQSAPPTDESTQQQAIEDTKSTRLAVLAHDKLRPEANDDLDKAPPSELSEREMEEIMATTDSTKAAESAVDSTDTEEEVLGKPVRFQAAALGLPIQRLEQGVMKQIKTLTWKVPPMPDPQIPARPPMAARIKTRWTRQKESVADVPGGRRALLGQKANR</sequence>
<dbReference type="InterPro" id="IPR011990">
    <property type="entry name" value="TPR-like_helical_dom_sf"/>
</dbReference>
<organism evidence="3 4">
    <name type="scientific">Exophiala oligosperma</name>
    <dbReference type="NCBI Taxonomy" id="215243"/>
    <lineage>
        <taxon>Eukaryota</taxon>
        <taxon>Fungi</taxon>
        <taxon>Dikarya</taxon>
        <taxon>Ascomycota</taxon>
        <taxon>Pezizomycotina</taxon>
        <taxon>Eurotiomycetes</taxon>
        <taxon>Chaetothyriomycetidae</taxon>
        <taxon>Chaetothyriales</taxon>
        <taxon>Herpotrichiellaceae</taxon>
        <taxon>Exophiala</taxon>
    </lineage>
</organism>